<reference evidence="1" key="1">
    <citation type="submission" date="2022-03" db="EMBL/GenBank/DDBJ databases">
        <authorList>
            <person name="Sayadi A."/>
        </authorList>
    </citation>
    <scope>NUCLEOTIDE SEQUENCE</scope>
</reference>
<gene>
    <name evidence="1" type="ORF">ACAOBT_LOCUS35629</name>
</gene>
<dbReference type="AlphaFoldDB" id="A0A9P0VP79"/>
<name>A0A9P0VP79_ACAOB</name>
<comment type="caution">
    <text evidence="1">The sequence shown here is derived from an EMBL/GenBank/DDBJ whole genome shotgun (WGS) entry which is preliminary data.</text>
</comment>
<evidence type="ECO:0000313" key="1">
    <source>
        <dbReference type="EMBL" id="CAH2016824.1"/>
    </source>
</evidence>
<proteinExistence type="predicted"/>
<dbReference type="Proteomes" id="UP001152888">
    <property type="component" value="Unassembled WGS sequence"/>
</dbReference>
<protein>
    <submittedName>
        <fullName evidence="1">Uncharacterized protein</fullName>
    </submittedName>
</protein>
<accession>A0A9P0VP79</accession>
<evidence type="ECO:0000313" key="2">
    <source>
        <dbReference type="Proteomes" id="UP001152888"/>
    </source>
</evidence>
<keyword evidence="2" id="KW-1185">Reference proteome</keyword>
<organism evidence="1 2">
    <name type="scientific">Acanthoscelides obtectus</name>
    <name type="common">Bean weevil</name>
    <name type="synonym">Bruchus obtectus</name>
    <dbReference type="NCBI Taxonomy" id="200917"/>
    <lineage>
        <taxon>Eukaryota</taxon>
        <taxon>Metazoa</taxon>
        <taxon>Ecdysozoa</taxon>
        <taxon>Arthropoda</taxon>
        <taxon>Hexapoda</taxon>
        <taxon>Insecta</taxon>
        <taxon>Pterygota</taxon>
        <taxon>Neoptera</taxon>
        <taxon>Endopterygota</taxon>
        <taxon>Coleoptera</taxon>
        <taxon>Polyphaga</taxon>
        <taxon>Cucujiformia</taxon>
        <taxon>Chrysomeloidea</taxon>
        <taxon>Chrysomelidae</taxon>
        <taxon>Bruchinae</taxon>
        <taxon>Bruchini</taxon>
        <taxon>Acanthoscelides</taxon>
    </lineage>
</organism>
<sequence>MFDRNNPQDPSRLRYLTIPVSPKFYSMTLLLERIPQIQPLLSKMKIPMLFWKINTLKSVEVVLEQNLTI</sequence>
<dbReference type="EMBL" id="CAKOFQ010009024">
    <property type="protein sequence ID" value="CAH2016824.1"/>
    <property type="molecule type" value="Genomic_DNA"/>
</dbReference>